<organism evidence="1 2">
    <name type="scientific">Paenibacillus taihuensis</name>
    <dbReference type="NCBI Taxonomy" id="1156355"/>
    <lineage>
        <taxon>Bacteria</taxon>
        <taxon>Bacillati</taxon>
        <taxon>Bacillota</taxon>
        <taxon>Bacilli</taxon>
        <taxon>Bacillales</taxon>
        <taxon>Paenibacillaceae</taxon>
        <taxon>Paenibacillus</taxon>
    </lineage>
</organism>
<dbReference type="EMBL" id="QTTN01000001">
    <property type="protein sequence ID" value="REE94321.1"/>
    <property type="molecule type" value="Genomic_DNA"/>
</dbReference>
<dbReference type="Proteomes" id="UP000256304">
    <property type="component" value="Unassembled WGS sequence"/>
</dbReference>
<gene>
    <name evidence="1" type="ORF">A8990_101113</name>
</gene>
<dbReference type="AlphaFoldDB" id="A0A3D9SRI2"/>
<accession>A0A3D9SRI2</accession>
<comment type="caution">
    <text evidence="1">The sequence shown here is derived from an EMBL/GenBank/DDBJ whole genome shotgun (WGS) entry which is preliminary data.</text>
</comment>
<reference evidence="1 2" key="1">
    <citation type="submission" date="2018-08" db="EMBL/GenBank/DDBJ databases">
        <title>Genomic Encyclopedia of Type Strains, Phase III (KMG-III): the genomes of soil and plant-associated and newly described type strains.</title>
        <authorList>
            <person name="Whitman W."/>
        </authorList>
    </citation>
    <scope>NUCLEOTIDE SEQUENCE [LARGE SCALE GENOMIC DNA]</scope>
    <source>
        <strain evidence="1 2">CGMCC 1.10966</strain>
    </source>
</reference>
<sequence>MKFRMMPAVLTAVISAGVLVGGWFTYHSVAAVKPLERIVAGTPGVVESTPVINRNAVTIDMKLDRDANIRDVYDHIATEGNDIIGDRELKLDFGDTKPSKQLEDVWSSMLFDIAQAMDHREYASIPEAIKQVQAKHPGVTATSEMDDVNVYITLKDETSVKYMVLPRTPNQMGAWPNV</sequence>
<proteinExistence type="predicted"/>
<dbReference type="OrthoDB" id="2652483at2"/>
<keyword evidence="2" id="KW-1185">Reference proteome</keyword>
<protein>
    <submittedName>
        <fullName evidence="1">Uncharacterized protein</fullName>
    </submittedName>
</protein>
<dbReference type="RefSeq" id="WP_116187063.1">
    <property type="nucleotide sequence ID" value="NZ_QTTN01000001.1"/>
</dbReference>
<evidence type="ECO:0000313" key="1">
    <source>
        <dbReference type="EMBL" id="REE94321.1"/>
    </source>
</evidence>
<name>A0A3D9SRI2_9BACL</name>
<evidence type="ECO:0000313" key="2">
    <source>
        <dbReference type="Proteomes" id="UP000256304"/>
    </source>
</evidence>